<reference evidence="4" key="1">
    <citation type="submission" date="2022-08" db="EMBL/GenBank/DDBJ databases">
        <authorList>
            <person name="Bogun A."/>
            <person name="Kislichkina A."/>
            <person name="Solomentsev V."/>
            <person name="Skryabin Y."/>
            <person name="Sizova A."/>
            <person name="Platonov M."/>
            <person name="Dentovskaya S."/>
        </authorList>
    </citation>
    <scope>NUCLEOTIDE SEQUENCE</scope>
    <source>
        <strain evidence="4">SCPM-O-B-7604</strain>
    </source>
</reference>
<dbReference type="SUPFAM" id="SSF53067">
    <property type="entry name" value="Actin-like ATPase domain"/>
    <property type="match status" value="2"/>
</dbReference>
<evidence type="ECO:0000256" key="2">
    <source>
        <dbReference type="SAM" id="Phobius"/>
    </source>
</evidence>
<accession>A0ABY5UVR5</accession>
<sequence length="396" mass="46122">MNNILDSISSKDKLIIRLSCQANEPIYWYLKLKEDDSFQFGKLNDCIELKNISTLSHCDVTVLIPTSFIIYRKIELKRRRVTRSLKQLKFSFEKTIAGDVDNFHIVILKYDENFCYVAAVEHELMNCWMRWLNDAGISVRLIIPDVLTLPFNEGKCSLLKFDNQCLIRNSDVSGFSIRDDILQKLHLAKLIDLSKNTFCCASDQIEKLQPMQFCEALSIMAENIDNNGANFLTGKYYRYRKRTSNRFSPLRIMSFGLLFSIGVFFNSLHCNYMIERDIDMLNKIAQNFYAHYPSVKQYDLNSRDVTQYNDSNLSGNVFGNDFIFMLHASSIFIGSTDNTINSINFNNNEKKIIFNLDYMNDELLEYDVDKIEIEGIRVSKVPYNNETYNVVFKYSL</sequence>
<dbReference type="InterPro" id="IPR024230">
    <property type="entry name" value="GspL_cyto_dom"/>
</dbReference>
<dbReference type="Proteomes" id="UP001057860">
    <property type="component" value="Chromosome"/>
</dbReference>
<protein>
    <recommendedName>
        <fullName evidence="1">Type II secretion system protein L</fullName>
        <shortName evidence="1">T2SS protein L</shortName>
    </recommendedName>
</protein>
<evidence type="ECO:0000313" key="4">
    <source>
        <dbReference type="EMBL" id="UWM46665.1"/>
    </source>
</evidence>
<feature type="domain" description="GspL cytoplasmic actin-ATPase-like" evidence="3">
    <location>
        <begin position="14"/>
        <end position="236"/>
    </location>
</feature>
<evidence type="ECO:0000313" key="5">
    <source>
        <dbReference type="Proteomes" id="UP001057860"/>
    </source>
</evidence>
<name>A0ABY5UVR5_9GAMM</name>
<organism evidence="4 5">
    <name type="scientific">Yersinia alsatica</name>
    <dbReference type="NCBI Taxonomy" id="2890317"/>
    <lineage>
        <taxon>Bacteria</taxon>
        <taxon>Pseudomonadati</taxon>
        <taxon>Pseudomonadota</taxon>
        <taxon>Gammaproteobacteria</taxon>
        <taxon>Enterobacterales</taxon>
        <taxon>Yersiniaceae</taxon>
        <taxon>Yersinia</taxon>
    </lineage>
</organism>
<dbReference type="Gene3D" id="3.30.420.370">
    <property type="match status" value="1"/>
</dbReference>
<dbReference type="Gene3D" id="3.30.420.380">
    <property type="match status" value="1"/>
</dbReference>
<dbReference type="InterPro" id="IPR007812">
    <property type="entry name" value="T2SS_protein-GspL"/>
</dbReference>
<comment type="similarity">
    <text evidence="1">Belongs to the GSP L family.</text>
</comment>
<feature type="transmembrane region" description="Helical" evidence="2">
    <location>
        <begin position="250"/>
        <end position="268"/>
    </location>
</feature>
<keyword evidence="1" id="KW-0653">Protein transport</keyword>
<comment type="function">
    <text evidence="1">Inner membrane component of the type II secretion system required for the energy-dependent secretion of extracellular factors such as proteases and toxins from the periplasm.</text>
</comment>
<dbReference type="CDD" id="cd24017">
    <property type="entry name" value="ASKHA_T2SSL_N"/>
    <property type="match status" value="1"/>
</dbReference>
<keyword evidence="2" id="KW-0472">Membrane</keyword>
<dbReference type="InterPro" id="IPR043129">
    <property type="entry name" value="ATPase_NBD"/>
</dbReference>
<proteinExistence type="inferred from homology"/>
<keyword evidence="2" id="KW-0812">Transmembrane</keyword>
<gene>
    <name evidence="4" type="primary">gspL</name>
    <name evidence="4" type="ORF">N0H69_07565</name>
</gene>
<dbReference type="RefSeq" id="WP_050152259.1">
    <property type="nucleotide sequence ID" value="NZ_CP104006.1"/>
</dbReference>
<dbReference type="Pfam" id="PF05134">
    <property type="entry name" value="T2SSL"/>
    <property type="match status" value="1"/>
</dbReference>
<evidence type="ECO:0000256" key="1">
    <source>
        <dbReference type="PIRNR" id="PIRNR015761"/>
    </source>
</evidence>
<keyword evidence="5" id="KW-1185">Reference proteome</keyword>
<dbReference type="NCBIfam" id="TIGR01709">
    <property type="entry name" value="typeII_sec_gspL"/>
    <property type="match status" value="1"/>
</dbReference>
<evidence type="ECO:0000259" key="3">
    <source>
        <dbReference type="Pfam" id="PF05134"/>
    </source>
</evidence>
<keyword evidence="2" id="KW-1133">Transmembrane helix</keyword>
<keyword evidence="1" id="KW-0813">Transport</keyword>
<dbReference type="GeneID" id="75139846"/>
<dbReference type="PIRSF" id="PIRSF015761">
    <property type="entry name" value="Protein_L"/>
    <property type="match status" value="1"/>
</dbReference>
<dbReference type="EMBL" id="CP104006">
    <property type="protein sequence ID" value="UWM46665.1"/>
    <property type="molecule type" value="Genomic_DNA"/>
</dbReference>